<dbReference type="PIRSF" id="PIRSF000156">
    <property type="entry name" value="Pyruvate_dh_E1"/>
    <property type="match status" value="1"/>
</dbReference>
<dbReference type="Gene3D" id="3.40.50.970">
    <property type="match status" value="2"/>
</dbReference>
<dbReference type="NCBIfam" id="TIGR00759">
    <property type="entry name" value="aceE"/>
    <property type="match status" value="1"/>
</dbReference>
<feature type="binding site" evidence="12">
    <location>
        <position position="254"/>
    </location>
    <ligand>
        <name>Mg(2+)</name>
        <dbReference type="ChEBI" id="CHEBI:18420"/>
    </ligand>
</feature>
<comment type="cofactor">
    <cofactor evidence="2 11">
        <name>thiamine diphosphate</name>
        <dbReference type="ChEBI" id="CHEBI:58937"/>
    </cofactor>
</comment>
<evidence type="ECO:0000256" key="10">
    <source>
        <dbReference type="ARBA" id="ARBA00051231"/>
    </source>
</evidence>
<name>A0A6P2H4U2_BURL3</name>
<dbReference type="InterPro" id="IPR055152">
    <property type="entry name" value="Transketolase-like_C_2"/>
</dbReference>
<evidence type="ECO:0000256" key="4">
    <source>
        <dbReference type="ARBA" id="ARBA00007131"/>
    </source>
</evidence>
<dbReference type="Pfam" id="PF17831">
    <property type="entry name" value="PDH_E1_M"/>
    <property type="match status" value="1"/>
</dbReference>
<dbReference type="InterPro" id="IPR005474">
    <property type="entry name" value="Transketolase_N"/>
</dbReference>
<evidence type="ECO:0000256" key="11">
    <source>
        <dbReference type="PIRNR" id="PIRNR000156"/>
    </source>
</evidence>
<protein>
    <recommendedName>
        <fullName evidence="6 11">Pyruvate dehydrogenase E1 component</fullName>
        <ecNumber evidence="5 11">1.2.4.1</ecNumber>
    </recommendedName>
</protein>
<comment type="catalytic activity">
    <reaction evidence="10 11">
        <text>N(6)-[(R)-lipoyl]-L-lysyl-[protein] + pyruvate + H(+) = N(6)-[(R)-S(8)-acetyldihydrolipoyl]-L-lysyl-[protein] + CO2</text>
        <dbReference type="Rhea" id="RHEA:19189"/>
        <dbReference type="Rhea" id="RHEA-COMP:10474"/>
        <dbReference type="Rhea" id="RHEA-COMP:10478"/>
        <dbReference type="ChEBI" id="CHEBI:15361"/>
        <dbReference type="ChEBI" id="CHEBI:15378"/>
        <dbReference type="ChEBI" id="CHEBI:16526"/>
        <dbReference type="ChEBI" id="CHEBI:83099"/>
        <dbReference type="ChEBI" id="CHEBI:83111"/>
        <dbReference type="EC" id="1.2.4.1"/>
    </reaction>
</comment>
<dbReference type="InterPro" id="IPR035807">
    <property type="entry name" value="PDC_E1_N"/>
</dbReference>
<comment type="function">
    <text evidence="3 11">Component of the pyruvate dehydrogenase (PDH) complex, that catalyzes the overall conversion of pyruvate to acetyl-CoA and CO(2).</text>
</comment>
<dbReference type="Pfam" id="PF22613">
    <property type="entry name" value="Transketolase_C_1"/>
    <property type="match status" value="1"/>
</dbReference>
<dbReference type="GO" id="GO:0004739">
    <property type="term" value="F:pyruvate dehydrogenase (acetyl-transferring) activity"/>
    <property type="evidence" value="ECO:0007669"/>
    <property type="project" value="UniProtKB-EC"/>
</dbReference>
<keyword evidence="8 11" id="KW-0786">Thiamine pyrophosphate</keyword>
<sequence>MTDLSNGLDATRRANLAHADADPEETAEWLDALDAVVAHVGKDRAQFLLDRLAAHAHANGLAAARGAVTPYVNTIAAHDQPPYPGDAELEERLSAALRWNALAMVVRANRAYGELGGHIASYASASDLFEVGFNHFFRAATADGSREHGEPGERGTGGDLVYFQPHSSPGVYARAYLEGFLDEAHLKHYRREIAGPGLCSYPHPWLMPDFWQFPTGSMGIGPINAIYQARFMRYLQHRGLANTAARTVWGFFGDGEMDEPESLGALSLAAREGLDNLVFVINCNLQRLDGPVRGNGRVIDELEALFAGAGWNVIKVLWGSDWDPLFAQDHAGALARAFADTVDGQFQTFSANDGAYNRARFFSRDPALDALAAQLTDAEIDRLRRGGHDARKLHAAYARALTHRGQPTVILAKTMKGYGMGTAGQGRMTTHQQKKLDVDDLKAFRDRFRLPLSDLDVEQLTFYKPAEDSPEMRYLHARRAALGGYLPRRRMAASEGLTVPPMPAWGAFALDAAGREMSTTMALVRMLAALLKDPALGPRVVPIVADEARTFGMANLFRQVGIYSPLGQRYEPEDLGSMLYYREDTRGQILEEGISEAGAVSSWIAAATAYSVHDLPMLPFYIYYSMFGFQRIGDLIWAAADQRSRGFLVGATSGRTTLGGEGLQHQDGSSHLAASTIPNCRAYDPAFAYEVATIVDAGMREMVEQQRDVFYYVTVMNENYAQPSMPDDDPVARREGILKGMHRLPSDLNATARVQLLGAGAILGEVLAAQRMLKDDWGIDAAVWSVTSFSELQRDGMEAERLSRLGDAPRGSYVEERLATTQGPVIAATDYVRAVPELIRAYVPRRYVTLGTDGFGRSDTREALRAFFEVDRASIVLAALKALADEGEIDAQIVRDARERLGKIEQQSGAAPWQR</sequence>
<dbReference type="Pfam" id="PF00456">
    <property type="entry name" value="Transketolase_N"/>
    <property type="match status" value="1"/>
</dbReference>
<dbReference type="EMBL" id="CABVPW010000002">
    <property type="protein sequence ID" value="VWB11668.1"/>
    <property type="molecule type" value="Genomic_DNA"/>
</dbReference>
<keyword evidence="9 11" id="KW-0670">Pyruvate</keyword>
<proteinExistence type="inferred from homology"/>
<dbReference type="Proteomes" id="UP000494218">
    <property type="component" value="Unassembled WGS sequence"/>
</dbReference>
<evidence type="ECO:0000256" key="1">
    <source>
        <dbReference type="ARBA" id="ARBA00001946"/>
    </source>
</evidence>
<dbReference type="CDD" id="cd02017">
    <property type="entry name" value="TPP_E1_EcPDC_like"/>
    <property type="match status" value="1"/>
</dbReference>
<dbReference type="EC" id="1.2.4.1" evidence="5 11"/>
<feature type="binding site" evidence="12">
    <location>
        <position position="286"/>
    </location>
    <ligand>
        <name>Mg(2+)</name>
        <dbReference type="ChEBI" id="CHEBI:18420"/>
    </ligand>
</feature>
<dbReference type="InterPro" id="IPR009014">
    <property type="entry name" value="Transketo_C/PFOR_II"/>
</dbReference>
<feature type="domain" description="Transketolase-like pyrimidine-binding" evidence="13">
    <location>
        <begin position="517"/>
        <end position="722"/>
    </location>
</feature>
<comment type="cofactor">
    <cofactor evidence="1 12">
        <name>Mg(2+)</name>
        <dbReference type="ChEBI" id="CHEBI:18420"/>
    </cofactor>
</comment>
<accession>A0A6P2H4U2</accession>
<dbReference type="PANTHER" id="PTHR43825">
    <property type="entry name" value="PYRUVATE DEHYDROGENASE E1 COMPONENT"/>
    <property type="match status" value="1"/>
</dbReference>
<comment type="similarity">
    <text evidence="4">Belongs to the transketolase family.</text>
</comment>
<dbReference type="RefSeq" id="WP_175029760.1">
    <property type="nucleotide sequence ID" value="NZ_CABVPW010000002.1"/>
</dbReference>
<keyword evidence="12" id="KW-0460">Magnesium</keyword>
<evidence type="ECO:0000313" key="15">
    <source>
        <dbReference type="Proteomes" id="UP000494218"/>
    </source>
</evidence>
<gene>
    <name evidence="14" type="ORF">BLA23254_00380</name>
</gene>
<dbReference type="FunFam" id="3.40.50.970:FF:000011">
    <property type="entry name" value="Pyruvate dehydrogenase E1 component"/>
    <property type="match status" value="1"/>
</dbReference>
<evidence type="ECO:0000256" key="2">
    <source>
        <dbReference type="ARBA" id="ARBA00001964"/>
    </source>
</evidence>
<dbReference type="AlphaFoldDB" id="A0A6P2H4U2"/>
<reference evidence="14 15" key="1">
    <citation type="submission" date="2019-09" db="EMBL/GenBank/DDBJ databases">
        <authorList>
            <person name="Depoorter E."/>
        </authorList>
    </citation>
    <scope>NUCLEOTIDE SEQUENCE [LARGE SCALE GENOMIC DNA]</scope>
    <source>
        <strain evidence="14">LMG 23254</strain>
    </source>
</reference>
<organism evidence="14 15">
    <name type="scientific">Burkholderia lata (strain ATCC 17760 / DSM 23089 / LMG 22485 / NCIMB 9086 / R18194 / 383)</name>
    <dbReference type="NCBI Taxonomy" id="482957"/>
    <lineage>
        <taxon>Bacteria</taxon>
        <taxon>Pseudomonadati</taxon>
        <taxon>Pseudomonadota</taxon>
        <taxon>Betaproteobacteria</taxon>
        <taxon>Burkholderiales</taxon>
        <taxon>Burkholderiaceae</taxon>
        <taxon>Burkholderia</taxon>
        <taxon>Burkholderia cepacia complex</taxon>
    </lineage>
</organism>
<keyword evidence="12" id="KW-0479">Metal-binding</keyword>
<dbReference type="Gene3D" id="3.40.50.920">
    <property type="match status" value="1"/>
</dbReference>
<dbReference type="NCBIfam" id="TIGR03186">
    <property type="entry name" value="AKGDH_not_PDH"/>
    <property type="match status" value="1"/>
</dbReference>
<dbReference type="PANTHER" id="PTHR43825:SF3">
    <property type="entry name" value="PYRUVATE DEHYDROGENASE E1 COMPONENT"/>
    <property type="match status" value="1"/>
</dbReference>
<dbReference type="InterPro" id="IPR041621">
    <property type="entry name" value="PDH_E1_M"/>
</dbReference>
<dbReference type="InterPro" id="IPR005475">
    <property type="entry name" value="Transketolase-like_Pyr-bd"/>
</dbReference>
<evidence type="ECO:0000256" key="7">
    <source>
        <dbReference type="ARBA" id="ARBA00023002"/>
    </source>
</evidence>
<evidence type="ECO:0000259" key="13">
    <source>
        <dbReference type="SMART" id="SM00861"/>
    </source>
</evidence>
<dbReference type="InterPro" id="IPR004660">
    <property type="entry name" value="PDH_E1"/>
</dbReference>
<evidence type="ECO:0000256" key="9">
    <source>
        <dbReference type="ARBA" id="ARBA00023317"/>
    </source>
</evidence>
<dbReference type="SMART" id="SM00861">
    <property type="entry name" value="Transket_pyr"/>
    <property type="match status" value="1"/>
</dbReference>
<dbReference type="InterPro" id="IPR029061">
    <property type="entry name" value="THDP-binding"/>
</dbReference>
<dbReference type="GO" id="GO:0046872">
    <property type="term" value="F:metal ion binding"/>
    <property type="evidence" value="ECO:0007669"/>
    <property type="project" value="UniProtKB-KW"/>
</dbReference>
<dbReference type="InterPro" id="IPR017600">
    <property type="entry name" value="Alpha-ketoglut_DH"/>
</dbReference>
<dbReference type="InterPro" id="IPR051157">
    <property type="entry name" value="PDH/Transketolase"/>
</dbReference>
<evidence type="ECO:0000256" key="6">
    <source>
        <dbReference type="ARBA" id="ARBA00017172"/>
    </source>
</evidence>
<dbReference type="SUPFAM" id="SSF52922">
    <property type="entry name" value="TK C-terminal domain-like"/>
    <property type="match status" value="1"/>
</dbReference>
<evidence type="ECO:0000313" key="14">
    <source>
        <dbReference type="EMBL" id="VWB11668.1"/>
    </source>
</evidence>
<feature type="binding site" evidence="12">
    <location>
        <position position="284"/>
    </location>
    <ligand>
        <name>Mg(2+)</name>
        <dbReference type="ChEBI" id="CHEBI:18420"/>
    </ligand>
</feature>
<evidence type="ECO:0000256" key="8">
    <source>
        <dbReference type="ARBA" id="ARBA00023052"/>
    </source>
</evidence>
<evidence type="ECO:0000256" key="12">
    <source>
        <dbReference type="PIRSR" id="PIRSR000156-1"/>
    </source>
</evidence>
<evidence type="ECO:0000256" key="3">
    <source>
        <dbReference type="ARBA" id="ARBA00003157"/>
    </source>
</evidence>
<evidence type="ECO:0000256" key="5">
    <source>
        <dbReference type="ARBA" id="ARBA00012281"/>
    </source>
</evidence>
<dbReference type="SUPFAM" id="SSF52518">
    <property type="entry name" value="Thiamin diphosphate-binding fold (THDP-binding)"/>
    <property type="match status" value="2"/>
</dbReference>
<keyword evidence="7 11" id="KW-0560">Oxidoreductase</keyword>